<dbReference type="Proteomes" id="UP000199403">
    <property type="component" value="Unassembled WGS sequence"/>
</dbReference>
<name>A0A1H6ZDM2_9BACT</name>
<dbReference type="PANTHER" id="PTHR30273">
    <property type="entry name" value="PERIPLASMIC SIGNAL SENSOR AND SIGMA FACTOR ACTIVATOR FECR-RELATED"/>
    <property type="match status" value="1"/>
</dbReference>
<dbReference type="AlphaFoldDB" id="A0A1H6ZDM2"/>
<dbReference type="InterPro" id="IPR032508">
    <property type="entry name" value="FecR_C"/>
</dbReference>
<dbReference type="PIRSF" id="PIRSF018266">
    <property type="entry name" value="FecR"/>
    <property type="match status" value="1"/>
</dbReference>
<accession>A0A1H6ZDM2</accession>
<organism evidence="3 4">
    <name type="scientific">Cyclobacterium xiamenense</name>
    <dbReference type="NCBI Taxonomy" id="1297121"/>
    <lineage>
        <taxon>Bacteria</taxon>
        <taxon>Pseudomonadati</taxon>
        <taxon>Bacteroidota</taxon>
        <taxon>Cytophagia</taxon>
        <taxon>Cytophagales</taxon>
        <taxon>Cyclobacteriaceae</taxon>
        <taxon>Cyclobacterium</taxon>
    </lineage>
</organism>
<reference evidence="4" key="1">
    <citation type="submission" date="2016-10" db="EMBL/GenBank/DDBJ databases">
        <authorList>
            <person name="Varghese N."/>
            <person name="Submissions S."/>
        </authorList>
    </citation>
    <scope>NUCLEOTIDE SEQUENCE [LARGE SCALE GENOMIC DNA]</scope>
    <source>
        <strain evidence="4">IBRC-M 10761</strain>
    </source>
</reference>
<dbReference type="Pfam" id="PF16344">
    <property type="entry name" value="FecR_C"/>
    <property type="match status" value="1"/>
</dbReference>
<dbReference type="STRING" id="1416801.SAMN05192553_104416"/>
<feature type="domain" description="FecR protein" evidence="1">
    <location>
        <begin position="139"/>
        <end position="231"/>
    </location>
</feature>
<keyword evidence="4" id="KW-1185">Reference proteome</keyword>
<dbReference type="InterPro" id="IPR006860">
    <property type="entry name" value="FecR"/>
</dbReference>
<protein>
    <submittedName>
        <fullName evidence="3">FecR protein</fullName>
    </submittedName>
</protein>
<gene>
    <name evidence="3" type="ORF">SAMN05192553_104416</name>
</gene>
<dbReference type="RefSeq" id="WP_177179664.1">
    <property type="nucleotide sequence ID" value="NZ_FNZH01000004.1"/>
</dbReference>
<dbReference type="GO" id="GO:0016989">
    <property type="term" value="F:sigma factor antagonist activity"/>
    <property type="evidence" value="ECO:0007669"/>
    <property type="project" value="TreeGrafter"/>
</dbReference>
<evidence type="ECO:0000259" key="2">
    <source>
        <dbReference type="Pfam" id="PF16344"/>
    </source>
</evidence>
<dbReference type="Gene3D" id="2.60.120.1440">
    <property type="match status" value="1"/>
</dbReference>
<dbReference type="InterPro" id="IPR012373">
    <property type="entry name" value="Ferrdict_sens_TM"/>
</dbReference>
<evidence type="ECO:0000313" key="3">
    <source>
        <dbReference type="EMBL" id="SEJ51663.1"/>
    </source>
</evidence>
<dbReference type="Pfam" id="PF04773">
    <property type="entry name" value="FecR"/>
    <property type="match status" value="1"/>
</dbReference>
<dbReference type="PANTHER" id="PTHR30273:SF2">
    <property type="entry name" value="PROTEIN FECR"/>
    <property type="match status" value="1"/>
</dbReference>
<proteinExistence type="predicted"/>
<sequence length="345" mass="39206">MKTKEDFLADPEFIAWVKHPNEQLDRYWSNWMAANPGQVGELKLAREILLRVRYSEYPAPKRVREDILQQLLREPEPQEQSEKAAGKRVLTFGWKAVGQVYRIAAILLLSFGLGWWLSPPSAPISSGTLAEEISWIEKVTQPGEKLQLTLGDGSRIWLNANSKLYFPEKFDSLERSVRLEGEAYFEVEKDSLRPFHVGTNGLVTTVLGTTFNIANREGSAIAISLVSGAVKVTEKTASDPVWLKPGEALHHDAVSGKQRVRNFDPNVVLGWKEGWIRFNHASLNEVLQTLENWYGVAFRVQGSKPTAWEFSGEYKEQTLEEVLRSMAYIQGFQFSIEEKIVHLKF</sequence>
<evidence type="ECO:0000259" key="1">
    <source>
        <dbReference type="Pfam" id="PF04773"/>
    </source>
</evidence>
<evidence type="ECO:0000313" key="4">
    <source>
        <dbReference type="Proteomes" id="UP000199403"/>
    </source>
</evidence>
<dbReference type="EMBL" id="FNZH01000004">
    <property type="protein sequence ID" value="SEJ51663.1"/>
    <property type="molecule type" value="Genomic_DNA"/>
</dbReference>
<dbReference type="Gene3D" id="3.55.50.30">
    <property type="match status" value="1"/>
</dbReference>
<feature type="domain" description="Protein FecR C-terminal" evidence="2">
    <location>
        <begin position="276"/>
        <end position="342"/>
    </location>
</feature>